<name>A0A501PKH5_9PROT</name>
<evidence type="ECO:0000256" key="1">
    <source>
        <dbReference type="ARBA" id="ARBA00001933"/>
    </source>
</evidence>
<dbReference type="EMBL" id="VFIY01000006">
    <property type="protein sequence ID" value="TPD60765.1"/>
    <property type="molecule type" value="Genomic_DNA"/>
</dbReference>
<dbReference type="SUPFAM" id="SSF53383">
    <property type="entry name" value="PLP-dependent transferases"/>
    <property type="match status" value="1"/>
</dbReference>
<evidence type="ECO:0000313" key="7">
    <source>
        <dbReference type="EMBL" id="TPD60765.1"/>
    </source>
</evidence>
<gene>
    <name evidence="7" type="primary">gabT</name>
    <name evidence="7" type="ORF">FIV46_08565</name>
</gene>
<dbReference type="NCBIfam" id="TIGR00700">
    <property type="entry name" value="GABAtrnsam"/>
    <property type="match status" value="1"/>
</dbReference>
<dbReference type="InterPro" id="IPR049704">
    <property type="entry name" value="Aminotrans_3_PPA_site"/>
</dbReference>
<protein>
    <submittedName>
        <fullName evidence="7">4-aminobutyrate--2-oxoglutarate transaminase</fullName>
        <ecNumber evidence="7">2.6.1.19</ecNumber>
    </submittedName>
</protein>
<comment type="caution">
    <text evidence="7">The sequence shown here is derived from an EMBL/GenBank/DDBJ whole genome shotgun (WGS) entry which is preliminary data.</text>
</comment>
<dbReference type="Proteomes" id="UP000319148">
    <property type="component" value="Unassembled WGS sequence"/>
</dbReference>
<dbReference type="InterPro" id="IPR004632">
    <property type="entry name" value="4NH2But_aminotransferase_bac"/>
</dbReference>
<dbReference type="Pfam" id="PF00202">
    <property type="entry name" value="Aminotran_3"/>
    <property type="match status" value="1"/>
</dbReference>
<organism evidence="7 8">
    <name type="scientific">Emcibacter nanhaiensis</name>
    <dbReference type="NCBI Taxonomy" id="1505037"/>
    <lineage>
        <taxon>Bacteria</taxon>
        <taxon>Pseudomonadati</taxon>
        <taxon>Pseudomonadota</taxon>
        <taxon>Alphaproteobacteria</taxon>
        <taxon>Emcibacterales</taxon>
        <taxon>Emcibacteraceae</taxon>
        <taxon>Emcibacter</taxon>
    </lineage>
</organism>
<dbReference type="GO" id="GO:0009448">
    <property type="term" value="P:gamma-aminobutyric acid metabolic process"/>
    <property type="evidence" value="ECO:0007669"/>
    <property type="project" value="InterPro"/>
</dbReference>
<accession>A0A501PKH5</accession>
<sequence>MTNAELWARREQAVARGVGTMHQRFAARAKNAELWDVEGKRYIDFASGIAVNNTGHSDPRIVEAVKAQLDNFSHSCFQVNPYESYVALAEKLNAAAPGPSPKKSIFLTTGVEAVENAVKIARVATGRPGIIAFKGGFHGRTMMGMALTGKVAPYKVGFGPFPTDIYHVPYPVAYHGVTEQMSLEALDGLFKADIDPKRVAAIILEPVQGEGGFYAASPSFMQALRKLCDEHGMLLICDEIQTGFARTGKLFATEYSGIEPDLMTVAKAMAGGFPISGVVGKADIMDAAAPGGLGGTYGGSPLGCVAGLKVMEIIEQDNLCGRAVEIGELFKSRLLRMKGNGMSSIGEVRNLGAMIAMELVMDEEADRPDPELTGRIVRDAAEKGLTLLSCGIRGNVIRFLPALTASDDILNEGLDILEEVMSAD</sequence>
<proteinExistence type="inferred from homology"/>
<keyword evidence="4 7" id="KW-0808">Transferase</keyword>
<dbReference type="Gene3D" id="3.40.640.10">
    <property type="entry name" value="Type I PLP-dependent aspartate aminotransferase-like (Major domain)"/>
    <property type="match status" value="1"/>
</dbReference>
<dbReference type="CDD" id="cd00610">
    <property type="entry name" value="OAT_like"/>
    <property type="match status" value="1"/>
</dbReference>
<evidence type="ECO:0000256" key="5">
    <source>
        <dbReference type="ARBA" id="ARBA00022898"/>
    </source>
</evidence>
<dbReference type="EC" id="2.6.1.19" evidence="7"/>
<dbReference type="OrthoDB" id="9801834at2"/>
<dbReference type="Gene3D" id="3.90.1150.10">
    <property type="entry name" value="Aspartate Aminotransferase, domain 1"/>
    <property type="match status" value="1"/>
</dbReference>
<comment type="similarity">
    <text evidence="2 6">Belongs to the class-III pyridoxal-phosphate-dependent aminotransferase family.</text>
</comment>
<dbReference type="InterPro" id="IPR015424">
    <property type="entry name" value="PyrdxlP-dep_Trfase"/>
</dbReference>
<evidence type="ECO:0000256" key="3">
    <source>
        <dbReference type="ARBA" id="ARBA00022576"/>
    </source>
</evidence>
<evidence type="ECO:0000313" key="8">
    <source>
        <dbReference type="Proteomes" id="UP000319148"/>
    </source>
</evidence>
<dbReference type="InterPro" id="IPR050103">
    <property type="entry name" value="Class-III_PLP-dep_AT"/>
</dbReference>
<dbReference type="FunFam" id="3.40.640.10:FF:000013">
    <property type="entry name" value="4-aminobutyrate aminotransferase"/>
    <property type="match status" value="1"/>
</dbReference>
<dbReference type="PIRSF" id="PIRSF000521">
    <property type="entry name" value="Transaminase_4ab_Lys_Orn"/>
    <property type="match status" value="1"/>
</dbReference>
<evidence type="ECO:0000256" key="4">
    <source>
        <dbReference type="ARBA" id="ARBA00022679"/>
    </source>
</evidence>
<evidence type="ECO:0000256" key="2">
    <source>
        <dbReference type="ARBA" id="ARBA00008954"/>
    </source>
</evidence>
<dbReference type="PANTHER" id="PTHR11986:SF58">
    <property type="entry name" value="LEUCINE_METHIONINE RACEMASE"/>
    <property type="match status" value="1"/>
</dbReference>
<dbReference type="PANTHER" id="PTHR11986">
    <property type="entry name" value="AMINOTRANSFERASE CLASS III"/>
    <property type="match status" value="1"/>
</dbReference>
<dbReference type="AlphaFoldDB" id="A0A501PKH5"/>
<keyword evidence="5 6" id="KW-0663">Pyridoxal phosphate</keyword>
<dbReference type="RefSeq" id="WP_139940455.1">
    <property type="nucleotide sequence ID" value="NZ_JBHSYP010000008.1"/>
</dbReference>
<comment type="cofactor">
    <cofactor evidence="1">
        <name>pyridoxal 5'-phosphate</name>
        <dbReference type="ChEBI" id="CHEBI:597326"/>
    </cofactor>
</comment>
<dbReference type="PROSITE" id="PS00600">
    <property type="entry name" value="AA_TRANSFER_CLASS_3"/>
    <property type="match status" value="1"/>
</dbReference>
<reference evidence="8" key="1">
    <citation type="submission" date="2019-06" db="EMBL/GenBank/DDBJ databases">
        <title>The complete genome of Emcibacter congregatus ZYLT.</title>
        <authorList>
            <person name="Zhao Z."/>
        </authorList>
    </citation>
    <scope>NUCLEOTIDE SEQUENCE [LARGE SCALE GENOMIC DNA]</scope>
    <source>
        <strain evidence="8">MCCC 1A06723</strain>
    </source>
</reference>
<dbReference type="InterPro" id="IPR015421">
    <property type="entry name" value="PyrdxlP-dep_Trfase_major"/>
</dbReference>
<dbReference type="InterPro" id="IPR005814">
    <property type="entry name" value="Aminotrans_3"/>
</dbReference>
<dbReference type="InterPro" id="IPR015422">
    <property type="entry name" value="PyrdxlP-dep_Trfase_small"/>
</dbReference>
<dbReference type="GO" id="GO:0030170">
    <property type="term" value="F:pyridoxal phosphate binding"/>
    <property type="evidence" value="ECO:0007669"/>
    <property type="project" value="InterPro"/>
</dbReference>
<evidence type="ECO:0000256" key="6">
    <source>
        <dbReference type="RuleBase" id="RU003560"/>
    </source>
</evidence>
<dbReference type="GO" id="GO:0034386">
    <property type="term" value="F:4-aminobutyrate:2-oxoglutarate transaminase activity"/>
    <property type="evidence" value="ECO:0007669"/>
    <property type="project" value="UniProtKB-EC"/>
</dbReference>
<keyword evidence="8" id="KW-1185">Reference proteome</keyword>
<dbReference type="GO" id="GO:0042802">
    <property type="term" value="F:identical protein binding"/>
    <property type="evidence" value="ECO:0007669"/>
    <property type="project" value="TreeGrafter"/>
</dbReference>
<keyword evidence="3 7" id="KW-0032">Aminotransferase</keyword>